<reference evidence="7 8" key="1">
    <citation type="submission" date="2016-10" db="EMBL/GenBank/DDBJ databases">
        <authorList>
            <person name="de Groot N.N."/>
        </authorList>
    </citation>
    <scope>NUCLEOTIDE SEQUENCE [LARGE SCALE GENOMIC DNA]</scope>
    <source>
        <strain evidence="7 8">CGMCC 1.9167</strain>
    </source>
</reference>
<evidence type="ECO:0000313" key="7">
    <source>
        <dbReference type="EMBL" id="SFR47877.1"/>
    </source>
</evidence>
<keyword evidence="2" id="KW-1003">Cell membrane</keyword>
<dbReference type="OrthoDB" id="9126302at2"/>
<feature type="transmembrane region" description="Helical" evidence="6">
    <location>
        <begin position="193"/>
        <end position="218"/>
    </location>
</feature>
<name>A0A1I6H0K1_9GAMM</name>
<proteinExistence type="predicted"/>
<feature type="transmembrane region" description="Helical" evidence="6">
    <location>
        <begin position="284"/>
        <end position="305"/>
    </location>
</feature>
<evidence type="ECO:0000313" key="8">
    <source>
        <dbReference type="Proteomes" id="UP000198644"/>
    </source>
</evidence>
<feature type="transmembrane region" description="Helical" evidence="6">
    <location>
        <begin position="42"/>
        <end position="63"/>
    </location>
</feature>
<dbReference type="PANTHER" id="PTHR40277:SF1">
    <property type="entry name" value="BLL5419 PROTEIN"/>
    <property type="match status" value="1"/>
</dbReference>
<feature type="transmembrane region" description="Helical" evidence="6">
    <location>
        <begin position="230"/>
        <end position="249"/>
    </location>
</feature>
<dbReference type="Pfam" id="PF03706">
    <property type="entry name" value="LPG_synthase_TM"/>
    <property type="match status" value="1"/>
</dbReference>
<evidence type="ECO:0000256" key="5">
    <source>
        <dbReference type="ARBA" id="ARBA00023136"/>
    </source>
</evidence>
<keyword evidence="8" id="KW-1185">Reference proteome</keyword>
<organism evidence="7 8">
    <name type="scientific">Marinobacter daqiaonensis</name>
    <dbReference type="NCBI Taxonomy" id="650891"/>
    <lineage>
        <taxon>Bacteria</taxon>
        <taxon>Pseudomonadati</taxon>
        <taxon>Pseudomonadota</taxon>
        <taxon>Gammaproteobacteria</taxon>
        <taxon>Pseudomonadales</taxon>
        <taxon>Marinobacteraceae</taxon>
        <taxon>Marinobacter</taxon>
    </lineage>
</organism>
<dbReference type="AlphaFoldDB" id="A0A1I6H0K1"/>
<dbReference type="EMBL" id="FOYW01000001">
    <property type="protein sequence ID" value="SFR47877.1"/>
    <property type="molecule type" value="Genomic_DNA"/>
</dbReference>
<evidence type="ECO:0000256" key="6">
    <source>
        <dbReference type="SAM" id="Phobius"/>
    </source>
</evidence>
<evidence type="ECO:0000256" key="3">
    <source>
        <dbReference type="ARBA" id="ARBA00022692"/>
    </source>
</evidence>
<dbReference type="InterPro" id="IPR022791">
    <property type="entry name" value="L-PG_synthase/AglD"/>
</dbReference>
<feature type="transmembrane region" description="Helical" evidence="6">
    <location>
        <begin position="132"/>
        <end position="148"/>
    </location>
</feature>
<feature type="transmembrane region" description="Helical" evidence="6">
    <location>
        <begin position="154"/>
        <end position="172"/>
    </location>
</feature>
<dbReference type="RefSeq" id="WP_092008871.1">
    <property type="nucleotide sequence ID" value="NZ_FOYW01000001.1"/>
</dbReference>
<dbReference type="STRING" id="650891.SAMN05216203_0671"/>
<keyword evidence="3 6" id="KW-0812">Transmembrane</keyword>
<dbReference type="GO" id="GO:0005886">
    <property type="term" value="C:plasma membrane"/>
    <property type="evidence" value="ECO:0007669"/>
    <property type="project" value="UniProtKB-SubCell"/>
</dbReference>
<dbReference type="PANTHER" id="PTHR40277">
    <property type="entry name" value="BLL5419 PROTEIN"/>
    <property type="match status" value="1"/>
</dbReference>
<keyword evidence="5 6" id="KW-0472">Membrane</keyword>
<accession>A0A1I6H0K1</accession>
<evidence type="ECO:0000256" key="2">
    <source>
        <dbReference type="ARBA" id="ARBA00022475"/>
    </source>
</evidence>
<sequence length="326" mass="35631">MSDRAPHSGRRSRLRWLLTATLLAAVIWLVEPASVWQQLRQVAPGWVLAALLVTPLQVVMSAWRWRYTLRRLGVTLSLTRAVGEYYLSVAINQLLPGGVVGDAGRAFRHSRQTGRAEVAIHGVMIERLSGQLALFLVGGLLILFWLPLPAPPMPGLFLLPGLMVVGLLLWSVSRGPRLQRLWRAFRRDLEAALLRWPALPVQMVSSLLVMVSYLLVFWCLAMGLGLDTAVTAPGLLMALCTVLLMAMLVPLTVSGWGVREGAAALIWPLAGLDPQQGVALSVSYGVVVLVSALPGLVFALGGWGYRGRELRRRRGSPDQTACRCPD</sequence>
<protein>
    <submittedName>
        <fullName evidence="7">Uncharacterized membrane protein YbhN, UPF0104 family</fullName>
    </submittedName>
</protein>
<keyword evidence="4 6" id="KW-1133">Transmembrane helix</keyword>
<gene>
    <name evidence="7" type="ORF">SAMN05216203_0671</name>
</gene>
<evidence type="ECO:0000256" key="1">
    <source>
        <dbReference type="ARBA" id="ARBA00004651"/>
    </source>
</evidence>
<comment type="subcellular location">
    <subcellularLocation>
        <location evidence="1">Cell membrane</location>
        <topology evidence="1">Multi-pass membrane protein</topology>
    </subcellularLocation>
</comment>
<dbReference type="Proteomes" id="UP000198644">
    <property type="component" value="Unassembled WGS sequence"/>
</dbReference>
<evidence type="ECO:0000256" key="4">
    <source>
        <dbReference type="ARBA" id="ARBA00022989"/>
    </source>
</evidence>